<accession>A0A2W4QP27</accession>
<comment type="caution">
    <text evidence="1">The sequence shown here is derived from an EMBL/GenBank/DDBJ whole genome shotgun (WGS) entry which is preliminary data.</text>
</comment>
<name>A0A2W4QP27_9GAMM</name>
<dbReference type="InterPro" id="IPR019587">
    <property type="entry name" value="Polyketide_cyclase/dehydratase"/>
</dbReference>
<dbReference type="EMBL" id="QJPH01000472">
    <property type="protein sequence ID" value="PZN72906.1"/>
    <property type="molecule type" value="Genomic_DNA"/>
</dbReference>
<proteinExistence type="predicted"/>
<dbReference type="Proteomes" id="UP000249396">
    <property type="component" value="Unassembled WGS sequence"/>
</dbReference>
<dbReference type="InterPro" id="IPR023393">
    <property type="entry name" value="START-like_dom_sf"/>
</dbReference>
<evidence type="ECO:0000313" key="1">
    <source>
        <dbReference type="EMBL" id="PZN72906.1"/>
    </source>
</evidence>
<dbReference type="AlphaFoldDB" id="A0A2W4QP27"/>
<sequence length="165" mass="18992">MFNLGSKDPVAGKASIMIDCPSEEVFKYIAVDFFQNYPKWSPEVIKLEALTEGSVQLGTLARQVRMDQGHRSESKFRVTIYESNKRLCFSGVSNPYRCTYELQELNNGKKAMLNFTFELLELQMFMRPFEKLIRIVVQDGAERTVRNLKRLTEANIAAKAQLLQQ</sequence>
<evidence type="ECO:0000313" key="2">
    <source>
        <dbReference type="Proteomes" id="UP000249396"/>
    </source>
</evidence>
<dbReference type="Pfam" id="PF10604">
    <property type="entry name" value="Polyketide_cyc2"/>
    <property type="match status" value="1"/>
</dbReference>
<dbReference type="SUPFAM" id="SSF55961">
    <property type="entry name" value="Bet v1-like"/>
    <property type="match status" value="1"/>
</dbReference>
<protein>
    <submittedName>
        <fullName evidence="1">Polyketide cyclase</fullName>
    </submittedName>
</protein>
<reference evidence="1 2" key="1">
    <citation type="journal article" date="2018" name="Aquat. Microb. Ecol.">
        <title>Gammaproteobacterial methanotrophs dominate.</title>
        <authorList>
            <person name="Rissanen A.J."/>
            <person name="Saarenheimo J."/>
            <person name="Tiirola M."/>
            <person name="Peura S."/>
            <person name="Aalto S.L."/>
            <person name="Karvinen A."/>
            <person name="Nykanen H."/>
        </authorList>
    </citation>
    <scope>NUCLEOTIDE SEQUENCE [LARGE SCALE GENOMIC DNA]</scope>
    <source>
        <strain evidence="1">AMbin10</strain>
    </source>
</reference>
<gene>
    <name evidence="1" type="ORF">DM484_23725</name>
</gene>
<dbReference type="Gene3D" id="3.30.530.20">
    <property type="match status" value="1"/>
</dbReference>
<organism evidence="1 2">
    <name type="scientific">Candidatus Methylumidiphilus alinenensis</name>
    <dbReference type="NCBI Taxonomy" id="2202197"/>
    <lineage>
        <taxon>Bacteria</taxon>
        <taxon>Pseudomonadati</taxon>
        <taxon>Pseudomonadota</taxon>
        <taxon>Gammaproteobacteria</taxon>
        <taxon>Methylococcales</taxon>
        <taxon>Candidatus Methylumidiphilus</taxon>
    </lineage>
</organism>